<feature type="region of interest" description="Disordered" evidence="12">
    <location>
        <begin position="106"/>
        <end position="215"/>
    </location>
</feature>
<feature type="compositionally biased region" description="Polar residues" evidence="12">
    <location>
        <begin position="183"/>
        <end position="195"/>
    </location>
</feature>
<evidence type="ECO:0000256" key="12">
    <source>
        <dbReference type="SAM" id="MobiDB-lite"/>
    </source>
</evidence>
<dbReference type="InterPro" id="IPR036034">
    <property type="entry name" value="PDZ_sf"/>
</dbReference>
<dbReference type="PROSITE" id="PS50052">
    <property type="entry name" value="GUANYLATE_KINASE_2"/>
    <property type="match status" value="1"/>
</dbReference>
<dbReference type="Bgee" id="ENSLACG00000014070">
    <property type="expression patterns" value="Expressed in pectoral fin and 4 other cell types or tissues"/>
</dbReference>
<evidence type="ECO:0000256" key="9">
    <source>
        <dbReference type="ARBA" id="ARBA00022949"/>
    </source>
</evidence>
<dbReference type="Gene3D" id="3.40.50.300">
    <property type="entry name" value="P-loop containing nucleotide triphosphate hydrolases"/>
    <property type="match status" value="1"/>
</dbReference>
<feature type="compositionally biased region" description="Basic and acidic residues" evidence="12">
    <location>
        <begin position="122"/>
        <end position="150"/>
    </location>
</feature>
<dbReference type="GO" id="GO:0045216">
    <property type="term" value="P:cell-cell junction organization"/>
    <property type="evidence" value="ECO:0007669"/>
    <property type="project" value="TreeGrafter"/>
</dbReference>
<keyword evidence="9" id="KW-0965">Cell junction</keyword>
<dbReference type="SMART" id="SM00072">
    <property type="entry name" value="GuKc"/>
    <property type="match status" value="1"/>
</dbReference>
<dbReference type="InterPro" id="IPR027417">
    <property type="entry name" value="P-loop_NTPase"/>
</dbReference>
<dbReference type="eggNOG" id="KOG3580">
    <property type="taxonomic scope" value="Eukaryota"/>
</dbReference>
<dbReference type="SUPFAM" id="SSF52540">
    <property type="entry name" value="P-loop containing nucleoside triphosphate hydrolases"/>
    <property type="match status" value="1"/>
</dbReference>
<dbReference type="GO" id="GO:0098609">
    <property type="term" value="P:cell-cell adhesion"/>
    <property type="evidence" value="ECO:0007669"/>
    <property type="project" value="TreeGrafter"/>
</dbReference>
<dbReference type="InterPro" id="IPR005417">
    <property type="entry name" value="ZO"/>
</dbReference>
<dbReference type="EMBL" id="AFYH01099185">
    <property type="status" value="NOT_ANNOTATED_CDS"/>
    <property type="molecule type" value="Genomic_DNA"/>
</dbReference>
<comment type="subcellular location">
    <subcellularLocation>
        <location evidence="2">Cell junction</location>
        <location evidence="2">Tight junction</location>
    </subcellularLocation>
    <subcellularLocation>
        <location evidence="1">Cell membrane</location>
        <topology evidence="1">Peripheral membrane protein</topology>
        <orientation evidence="1">Cytoplasmic side</orientation>
    </subcellularLocation>
</comment>
<name>H3B258_LATCH</name>
<keyword evidence="17" id="KW-1185">Reference proteome</keyword>
<evidence type="ECO:0000259" key="13">
    <source>
        <dbReference type="PROSITE" id="PS50002"/>
    </source>
</evidence>
<dbReference type="STRING" id="7897.ENSLACP00000015979"/>
<evidence type="ECO:0000256" key="2">
    <source>
        <dbReference type="ARBA" id="ARBA00004435"/>
    </source>
</evidence>
<dbReference type="InterPro" id="IPR005420">
    <property type="entry name" value="ZO-3"/>
</dbReference>
<dbReference type="PANTHER" id="PTHR13865">
    <property type="entry name" value="TIGHT JUNCTION PROTEIN"/>
    <property type="match status" value="1"/>
</dbReference>
<keyword evidence="6" id="KW-1003">Cell membrane</keyword>
<proteinExistence type="inferred from homology"/>
<evidence type="ECO:0000256" key="1">
    <source>
        <dbReference type="ARBA" id="ARBA00004413"/>
    </source>
</evidence>
<dbReference type="HOGENOM" id="CLU_006234_0_0_1"/>
<feature type="domain" description="SH3" evidence="13">
    <location>
        <begin position="502"/>
        <end position="570"/>
    </location>
</feature>
<dbReference type="Pfam" id="PF00625">
    <property type="entry name" value="Guanylate_kin"/>
    <property type="match status" value="1"/>
</dbReference>
<evidence type="ECO:0000256" key="11">
    <source>
        <dbReference type="PROSITE-ProRule" id="PRU00192"/>
    </source>
</evidence>
<keyword evidence="8" id="KW-0677">Repeat</keyword>
<keyword evidence="5 11" id="KW-0728">SH3 domain</keyword>
<evidence type="ECO:0000256" key="8">
    <source>
        <dbReference type="ARBA" id="ARBA00022737"/>
    </source>
</evidence>
<reference evidence="16" key="2">
    <citation type="submission" date="2025-08" db="UniProtKB">
        <authorList>
            <consortium name="Ensembl"/>
        </authorList>
    </citation>
    <scope>IDENTIFICATION</scope>
</reference>
<feature type="region of interest" description="Disordered" evidence="12">
    <location>
        <begin position="308"/>
        <end position="344"/>
    </location>
</feature>
<reference evidence="17" key="1">
    <citation type="submission" date="2011-08" db="EMBL/GenBank/DDBJ databases">
        <title>The draft genome of Latimeria chalumnae.</title>
        <authorList>
            <person name="Di Palma F."/>
            <person name="Alfoldi J."/>
            <person name="Johnson J."/>
            <person name="Berlin A."/>
            <person name="Gnerre S."/>
            <person name="Jaffe D."/>
            <person name="MacCallum I."/>
            <person name="Young S."/>
            <person name="Walker B.J."/>
            <person name="Lander E."/>
            <person name="Lindblad-Toh K."/>
        </authorList>
    </citation>
    <scope>NUCLEOTIDE SEQUENCE [LARGE SCALE GENOMIC DNA]</scope>
    <source>
        <strain evidence="17">Wild caught</strain>
    </source>
</reference>
<dbReference type="GO" id="GO:0050891">
    <property type="term" value="P:multicellular organismal-level water homeostasis"/>
    <property type="evidence" value="ECO:0007669"/>
    <property type="project" value="Ensembl"/>
</dbReference>
<evidence type="ECO:0000313" key="16">
    <source>
        <dbReference type="Ensembl" id="ENSLACP00000015979.1"/>
    </source>
</evidence>
<evidence type="ECO:0000256" key="7">
    <source>
        <dbReference type="ARBA" id="ARBA00022553"/>
    </source>
</evidence>
<dbReference type="FunCoup" id="H3B258">
    <property type="interactions" value="209"/>
</dbReference>
<dbReference type="InParanoid" id="H3B258"/>
<dbReference type="InterPro" id="IPR008145">
    <property type="entry name" value="GK/Ca_channel_bsu"/>
</dbReference>
<keyword evidence="10" id="KW-0472">Membrane</keyword>
<protein>
    <submittedName>
        <fullName evidence="16">Tight junction protein 3</fullName>
    </submittedName>
</protein>
<dbReference type="EMBL" id="AFYH01099184">
    <property type="status" value="NOT_ANNOTATED_CDS"/>
    <property type="molecule type" value="Genomic_DNA"/>
</dbReference>
<evidence type="ECO:0000256" key="5">
    <source>
        <dbReference type="ARBA" id="ARBA00022443"/>
    </source>
</evidence>
<sequence>MFFHFQAATMEEMTIWEQYTVTINKDPRVGFGIAVSGGREKAVGPDGNSSIIISDVVRGGPADGRLQTRDCIVMVNGVSMENVASTFAIQSLKACGKTANLTVKRPRKVQIPITRRTSYPPSREHDGTDGLKRHPKEKEESGGYDRDSPSERSYNSRYNQGRGANGTYERRSRADSYERRSNADSYARSNRSYSPDAQGHSLPLSSGFKRLPKQEDPFKPIKTALVKTKENEEYGLKLGSQIFVKHITDTGLAAKDGTLQEGDIILKINGIVTENLSLGDTKRLIEKSKGKLSLLVLRDNQHILVNTPELEDSDGNESSGLEDISDLESEHSQPLPSKTMPEPRANLEAVPEPKITTRIVPEPKVPFGTKFASMPVYGNSDYPQTKAKGEHRTAVTKSNMKLNYSPDTKVVKFIKESSIGLRLAGGNDVGIFVSGVNEEGPAAKQGIKEGDQILKVNGVGFHQLTREEAVLFLLDIPKGEDVLIQAQTKQDIYKKMLQSNVGDSFHIRTHFDYEADGPRSLGFTRGEVFRVMDTMYKGSLGSWLAARIGPDFREVVKGVIPNKNRAEQIANVEMAQRSSAASSSSSGPRAEFWKMRGLRGAKKNLRKSRDDLTALTVQNQYPPYERVVLREANFKRPVVILGPITDIAIQMLDSEMHDQFEQAQTIPRDVGTSVVIKLNTVRRITETDKHALLDITPSAIERLNYMHFYPIVIFCDPDSKQGVKVMRQRLVPHSNKSCRRLYAQAVKMRKYCTHLFSGTVKLNSENDSWYRKIRDLIKEHQSRPIWFSEDRIDTSTEENLEMSGQSRGSMSDYLSCDSRANSDYEDTDGEGGAYTDNELDEPFDEPALARSSEPVRAEE</sequence>
<dbReference type="SMART" id="SM00228">
    <property type="entry name" value="PDZ"/>
    <property type="match status" value="3"/>
</dbReference>
<feature type="compositionally biased region" description="Basic and acidic residues" evidence="12">
    <location>
        <begin position="168"/>
        <end position="182"/>
    </location>
</feature>
<feature type="domain" description="Guanylate kinase-like" evidence="14">
    <location>
        <begin position="660"/>
        <end position="778"/>
    </location>
</feature>
<keyword evidence="4" id="KW-0796">Tight junction</keyword>
<dbReference type="InterPro" id="IPR036028">
    <property type="entry name" value="SH3-like_dom_sf"/>
</dbReference>
<dbReference type="GO" id="GO:0050839">
    <property type="term" value="F:cell adhesion molecule binding"/>
    <property type="evidence" value="ECO:0007669"/>
    <property type="project" value="TreeGrafter"/>
</dbReference>
<dbReference type="GO" id="GO:0090557">
    <property type="term" value="P:establishment of endothelial intestinal barrier"/>
    <property type="evidence" value="ECO:0007669"/>
    <property type="project" value="TreeGrafter"/>
</dbReference>
<dbReference type="CDD" id="cd06728">
    <property type="entry name" value="PDZ2_ZO1-like_ds"/>
    <property type="match status" value="1"/>
</dbReference>
<dbReference type="Pfam" id="PF07653">
    <property type="entry name" value="SH3_2"/>
    <property type="match status" value="1"/>
</dbReference>
<dbReference type="Ensembl" id="ENSLACT00000016090.1">
    <property type="protein sequence ID" value="ENSLACP00000015979.1"/>
    <property type="gene ID" value="ENSLACG00000014070.1"/>
</dbReference>
<keyword evidence="7" id="KW-0597">Phosphoprotein</keyword>
<evidence type="ECO:0000256" key="3">
    <source>
        <dbReference type="ARBA" id="ARBA00007014"/>
    </source>
</evidence>
<dbReference type="PROSITE" id="PS50106">
    <property type="entry name" value="PDZ"/>
    <property type="match status" value="3"/>
</dbReference>
<evidence type="ECO:0000259" key="14">
    <source>
        <dbReference type="PROSITE" id="PS50052"/>
    </source>
</evidence>
<dbReference type="CDD" id="cd06729">
    <property type="entry name" value="PDZ3_ZO1-like_domain"/>
    <property type="match status" value="1"/>
</dbReference>
<gene>
    <name evidence="16" type="primary">TJP3</name>
</gene>
<dbReference type="SUPFAM" id="SSF50044">
    <property type="entry name" value="SH3-domain"/>
    <property type="match status" value="1"/>
</dbReference>
<feature type="domain" description="PDZ" evidence="15">
    <location>
        <begin position="222"/>
        <end position="300"/>
    </location>
</feature>
<evidence type="ECO:0000256" key="10">
    <source>
        <dbReference type="ARBA" id="ARBA00023136"/>
    </source>
</evidence>
<dbReference type="GO" id="GO:0150105">
    <property type="term" value="P:protein localization to cell-cell junction"/>
    <property type="evidence" value="ECO:0007669"/>
    <property type="project" value="TreeGrafter"/>
</dbReference>
<dbReference type="PANTHER" id="PTHR13865:SF11">
    <property type="entry name" value="TIGHT JUNCTION PROTEIN ZO-3"/>
    <property type="match status" value="1"/>
</dbReference>
<dbReference type="PRINTS" id="PR01600">
    <property type="entry name" value="ZONOCCLUDNS3"/>
</dbReference>
<dbReference type="InterPro" id="IPR001452">
    <property type="entry name" value="SH3_domain"/>
</dbReference>
<dbReference type="GeneTree" id="ENSGT00940000160036"/>
<dbReference type="Pfam" id="PF00595">
    <property type="entry name" value="PDZ"/>
    <property type="match status" value="3"/>
</dbReference>
<dbReference type="GO" id="GO:0005886">
    <property type="term" value="C:plasma membrane"/>
    <property type="evidence" value="ECO:0007669"/>
    <property type="project" value="UniProtKB-SubCell"/>
</dbReference>
<evidence type="ECO:0000259" key="15">
    <source>
        <dbReference type="PROSITE" id="PS50106"/>
    </source>
</evidence>
<dbReference type="InterPro" id="IPR008144">
    <property type="entry name" value="Guanylate_kin-like_dom"/>
</dbReference>
<reference evidence="16" key="3">
    <citation type="submission" date="2025-09" db="UniProtKB">
        <authorList>
            <consortium name="Ensembl"/>
        </authorList>
    </citation>
    <scope>IDENTIFICATION</scope>
</reference>
<feature type="region of interest" description="Disordered" evidence="12">
    <location>
        <begin position="797"/>
        <end position="859"/>
    </location>
</feature>
<evidence type="ECO:0000256" key="6">
    <source>
        <dbReference type="ARBA" id="ARBA00022475"/>
    </source>
</evidence>
<dbReference type="Gene3D" id="2.30.42.10">
    <property type="match status" value="3"/>
</dbReference>
<accession>H3B258</accession>
<dbReference type="GO" id="GO:1905605">
    <property type="term" value="P:positive regulation of blood-brain barrier permeability"/>
    <property type="evidence" value="ECO:0007669"/>
    <property type="project" value="TreeGrafter"/>
</dbReference>
<dbReference type="PROSITE" id="PS50002">
    <property type="entry name" value="SH3"/>
    <property type="match status" value="1"/>
</dbReference>
<dbReference type="InterPro" id="IPR001478">
    <property type="entry name" value="PDZ"/>
</dbReference>
<dbReference type="CDD" id="cd06727">
    <property type="entry name" value="PDZ1_ZO1-like"/>
    <property type="match status" value="1"/>
</dbReference>
<dbReference type="CDD" id="cd11859">
    <property type="entry name" value="SH3_ZO"/>
    <property type="match status" value="1"/>
</dbReference>
<dbReference type="GO" id="GO:0005923">
    <property type="term" value="C:bicellular tight junction"/>
    <property type="evidence" value="ECO:0007669"/>
    <property type="project" value="UniProtKB-SubCell"/>
</dbReference>
<feature type="domain" description="PDZ" evidence="15">
    <location>
        <begin position="20"/>
        <end position="107"/>
    </location>
</feature>
<dbReference type="Gene3D" id="2.30.30.40">
    <property type="entry name" value="SH3 Domains"/>
    <property type="match status" value="1"/>
</dbReference>
<organism evidence="16 17">
    <name type="scientific">Latimeria chalumnae</name>
    <name type="common">Coelacanth</name>
    <dbReference type="NCBI Taxonomy" id="7897"/>
    <lineage>
        <taxon>Eukaryota</taxon>
        <taxon>Metazoa</taxon>
        <taxon>Chordata</taxon>
        <taxon>Craniata</taxon>
        <taxon>Vertebrata</taxon>
        <taxon>Euteleostomi</taxon>
        <taxon>Coelacanthiformes</taxon>
        <taxon>Coelacanthidae</taxon>
        <taxon>Latimeria</taxon>
    </lineage>
</organism>
<dbReference type="AlphaFoldDB" id="H3B258"/>
<dbReference type="SUPFAM" id="SSF50156">
    <property type="entry name" value="PDZ domain-like"/>
    <property type="match status" value="3"/>
</dbReference>
<dbReference type="OMA" id="VLMRPVK"/>
<dbReference type="Proteomes" id="UP000008672">
    <property type="component" value="Unassembled WGS sequence"/>
</dbReference>
<comment type="similarity">
    <text evidence="3">Belongs to the MAGUK family.</text>
</comment>
<dbReference type="PRINTS" id="PR01597">
    <property type="entry name" value="ZONOCCLUDNS"/>
</dbReference>
<feature type="domain" description="PDZ" evidence="15">
    <location>
        <begin position="407"/>
        <end position="473"/>
    </location>
</feature>
<evidence type="ECO:0000256" key="4">
    <source>
        <dbReference type="ARBA" id="ARBA00022427"/>
    </source>
</evidence>
<evidence type="ECO:0000313" key="17">
    <source>
        <dbReference type="Proteomes" id="UP000008672"/>
    </source>
</evidence>